<dbReference type="PANTHER" id="PTHR43532">
    <property type="entry name" value="GLUCOSE-1-PHOSPHATE THYMIDYLYLTRANSFERASE"/>
    <property type="match status" value="1"/>
</dbReference>
<dbReference type="EC" id="2.7.7.24" evidence="5 12"/>
<gene>
    <name evidence="14" type="ORF">D934_02060</name>
</gene>
<evidence type="ECO:0000259" key="13">
    <source>
        <dbReference type="Pfam" id="PF00483"/>
    </source>
</evidence>
<evidence type="ECO:0000256" key="5">
    <source>
        <dbReference type="ARBA" id="ARBA00012461"/>
    </source>
</evidence>
<evidence type="ECO:0000256" key="9">
    <source>
        <dbReference type="ARBA" id="ARBA00022842"/>
    </source>
</evidence>
<name>A0A060GY44_XYLFS</name>
<evidence type="ECO:0000256" key="6">
    <source>
        <dbReference type="ARBA" id="ARBA00022679"/>
    </source>
</evidence>
<dbReference type="FunFam" id="3.90.550.10:FF:000023">
    <property type="entry name" value="Glucose-1-phosphate thymidylyltransferase"/>
    <property type="match status" value="1"/>
</dbReference>
<dbReference type="EMBL" id="CP006696">
    <property type="protein sequence ID" value="AIC09364.1"/>
    <property type="molecule type" value="Genomic_DNA"/>
</dbReference>
<dbReference type="Gene3D" id="3.90.550.10">
    <property type="entry name" value="Spore Coat Polysaccharide Biosynthesis Protein SpsA, Chain A"/>
    <property type="match status" value="1"/>
</dbReference>
<keyword evidence="10" id="KW-0448">Lipopolysaccharide biosynthesis</keyword>
<evidence type="ECO:0000256" key="11">
    <source>
        <dbReference type="ARBA" id="ARBA00049336"/>
    </source>
</evidence>
<keyword evidence="8 12" id="KW-0479">Metal-binding</keyword>
<evidence type="ECO:0000256" key="7">
    <source>
        <dbReference type="ARBA" id="ARBA00022695"/>
    </source>
</evidence>
<evidence type="ECO:0000256" key="4">
    <source>
        <dbReference type="ARBA" id="ARBA00010480"/>
    </source>
</evidence>
<evidence type="ECO:0000313" key="15">
    <source>
        <dbReference type="Proteomes" id="UP000027215"/>
    </source>
</evidence>
<dbReference type="SUPFAM" id="SSF53448">
    <property type="entry name" value="Nucleotide-diphospho-sugar transferases"/>
    <property type="match status" value="1"/>
</dbReference>
<dbReference type="Pfam" id="PF00483">
    <property type="entry name" value="NTP_transferase"/>
    <property type="match status" value="1"/>
</dbReference>
<dbReference type="Proteomes" id="UP000027215">
    <property type="component" value="Chromosome"/>
</dbReference>
<keyword evidence="9 12" id="KW-0460">Magnesium</keyword>
<dbReference type="PATRIC" id="fig|155920.8.peg.499"/>
<accession>A0A060GY44</accession>
<keyword evidence="6 12" id="KW-0808">Transferase</keyword>
<evidence type="ECO:0000313" key="14">
    <source>
        <dbReference type="EMBL" id="AIC09364.1"/>
    </source>
</evidence>
<comment type="cofactor">
    <cofactor evidence="1">
        <name>Mg(2+)</name>
        <dbReference type="ChEBI" id="CHEBI:18420"/>
    </cofactor>
</comment>
<dbReference type="InterPro" id="IPR005835">
    <property type="entry name" value="NTP_transferase_dom"/>
</dbReference>
<sequence length="295" mass="32534">MTQRKGIILAGGAGTRLYPITQGIGKQLLPVYDKPMIYYPLSVLMLAGIRQVLVITMLHEQPLFQRLLGDGTQWGMEICYAVQASPDGVAQSYLIGRAFIDDKPSCLILGDNIFYGHGLTDTLCHADARTVGATVFGYWVSDPERYGVAEFDGDGRVINIEEKPAQPRSNYAVTGLYFYDGRAPAFAAELTPSVRGELEITDLNRRYLAEGALHLEALGRGYAWLDTGTHQSLQDASNFIGTIQTRQGLQVCCPEEVAFWKGWIDATHLERLAAPLAKNAYGQYLLNLAQRGRSL</sequence>
<dbReference type="KEGG" id="xfs:D934_02060"/>
<dbReference type="NCBIfam" id="TIGR01207">
    <property type="entry name" value="rmlA"/>
    <property type="match status" value="1"/>
</dbReference>
<evidence type="ECO:0000256" key="10">
    <source>
        <dbReference type="ARBA" id="ARBA00022985"/>
    </source>
</evidence>
<evidence type="ECO:0000256" key="3">
    <source>
        <dbReference type="ARBA" id="ARBA00005125"/>
    </source>
</evidence>
<dbReference type="HOGENOM" id="CLU_029499_9_0_6"/>
<keyword evidence="7 12" id="KW-0548">Nucleotidyltransferase</keyword>
<evidence type="ECO:0000256" key="12">
    <source>
        <dbReference type="RuleBase" id="RU003706"/>
    </source>
</evidence>
<dbReference type="GO" id="GO:0008879">
    <property type="term" value="F:glucose-1-phosphate thymidylyltransferase activity"/>
    <property type="evidence" value="ECO:0007669"/>
    <property type="project" value="UniProtKB-EC"/>
</dbReference>
<dbReference type="RefSeq" id="WP_020851451.1">
    <property type="nucleotide sequence ID" value="NZ_CP006696.1"/>
</dbReference>
<feature type="domain" description="Nucleotidyl transferase" evidence="13">
    <location>
        <begin position="5"/>
        <end position="240"/>
    </location>
</feature>
<dbReference type="GO" id="GO:0046872">
    <property type="term" value="F:metal ion binding"/>
    <property type="evidence" value="ECO:0007669"/>
    <property type="project" value="UniProtKB-KW"/>
</dbReference>
<dbReference type="InterPro" id="IPR029044">
    <property type="entry name" value="Nucleotide-diphossugar_trans"/>
</dbReference>
<organism evidence="14 15">
    <name type="scientific">Xylella fastidiosa subsp. sandyi Ann-1</name>
    <dbReference type="NCBI Taxonomy" id="155920"/>
    <lineage>
        <taxon>Bacteria</taxon>
        <taxon>Pseudomonadati</taxon>
        <taxon>Pseudomonadota</taxon>
        <taxon>Gammaproteobacteria</taxon>
        <taxon>Lysobacterales</taxon>
        <taxon>Lysobacteraceae</taxon>
        <taxon>Xylella</taxon>
    </lineage>
</organism>
<dbReference type="AlphaFoldDB" id="A0A060GY44"/>
<reference evidence="14 15" key="1">
    <citation type="submission" date="2013-08" db="EMBL/GenBank/DDBJ databases">
        <authorList>
            <person name="Stouthamer R."/>
            <person name="Nunney L."/>
        </authorList>
    </citation>
    <scope>NUCLEOTIDE SEQUENCE [LARGE SCALE GENOMIC DNA]</scope>
    <source>
        <strain evidence="15">ann-1</strain>
    </source>
</reference>
<evidence type="ECO:0000256" key="8">
    <source>
        <dbReference type="ARBA" id="ARBA00022723"/>
    </source>
</evidence>
<proteinExistence type="inferred from homology"/>
<comment type="similarity">
    <text evidence="4 12">Belongs to the glucose-1-phosphate thymidylyltransferase family.</text>
</comment>
<comment type="pathway">
    <text evidence="2">Carbohydrate biosynthesis; dTDP-L-rhamnose biosynthesis.</text>
</comment>
<comment type="catalytic activity">
    <reaction evidence="11 12">
        <text>dTTP + alpha-D-glucose 1-phosphate + H(+) = dTDP-alpha-D-glucose + diphosphate</text>
        <dbReference type="Rhea" id="RHEA:15225"/>
        <dbReference type="ChEBI" id="CHEBI:15378"/>
        <dbReference type="ChEBI" id="CHEBI:33019"/>
        <dbReference type="ChEBI" id="CHEBI:37568"/>
        <dbReference type="ChEBI" id="CHEBI:57477"/>
        <dbReference type="ChEBI" id="CHEBI:58601"/>
        <dbReference type="EC" id="2.7.7.24"/>
    </reaction>
</comment>
<dbReference type="GO" id="GO:0009103">
    <property type="term" value="P:lipopolysaccharide biosynthetic process"/>
    <property type="evidence" value="ECO:0007669"/>
    <property type="project" value="UniProtKB-KW"/>
</dbReference>
<evidence type="ECO:0000256" key="1">
    <source>
        <dbReference type="ARBA" id="ARBA00001946"/>
    </source>
</evidence>
<comment type="pathway">
    <text evidence="3">Bacterial outer membrane biogenesis; LPS O-antigen biosynthesis.</text>
</comment>
<comment type="function">
    <text evidence="12">Catalyzes the formation of dTDP-glucose, from dTTP and glucose 1-phosphate, as well as its pyrophosphorolysis.</text>
</comment>
<dbReference type="PANTHER" id="PTHR43532:SF1">
    <property type="entry name" value="GLUCOSE-1-PHOSPHATE THYMIDYLYLTRANSFERASE 1"/>
    <property type="match status" value="1"/>
</dbReference>
<dbReference type="CDD" id="cd02538">
    <property type="entry name" value="G1P_TT_short"/>
    <property type="match status" value="1"/>
</dbReference>
<protein>
    <recommendedName>
        <fullName evidence="5 12">Glucose-1-phosphate thymidylyltransferase</fullName>
        <ecNumber evidence="5 12">2.7.7.24</ecNumber>
    </recommendedName>
</protein>
<evidence type="ECO:0000256" key="2">
    <source>
        <dbReference type="ARBA" id="ARBA00004781"/>
    </source>
</evidence>
<dbReference type="InterPro" id="IPR005907">
    <property type="entry name" value="G1P_thy_trans_s"/>
</dbReference>